<proteinExistence type="predicted"/>
<dbReference type="EMBL" id="FZOC01000005">
    <property type="protein sequence ID" value="SNS06773.1"/>
    <property type="molecule type" value="Genomic_DNA"/>
</dbReference>
<evidence type="ECO:0000313" key="5">
    <source>
        <dbReference type="Proteomes" id="UP000198324"/>
    </source>
</evidence>
<feature type="chain" id="PRO_5012263578" evidence="2">
    <location>
        <begin position="19"/>
        <end position="299"/>
    </location>
</feature>
<dbReference type="PANTHER" id="PTHR30535">
    <property type="entry name" value="VITAMIN B12-BINDING PROTEIN"/>
    <property type="match status" value="1"/>
</dbReference>
<dbReference type="InterPro" id="IPR002491">
    <property type="entry name" value="ABC_transptr_periplasmic_BD"/>
</dbReference>
<evidence type="ECO:0000256" key="1">
    <source>
        <dbReference type="ARBA" id="ARBA00022729"/>
    </source>
</evidence>
<keyword evidence="1 2" id="KW-0732">Signal</keyword>
<sequence length="299" mass="32340">MALAVLSAALCTARPALAGVRVTDDTGREIVLPRPAVRVIALYGAFNEILDGLGRAEAIVARTNADTTPARIAKLPVIGTHMRPNIEAVLAQKPDLVLQMAGRKEASIPVDALMRHGVSVAVFRAGSFAELMSVIRRVGTLTGADDRAEAMVLGLQARLDAVDAQVARTSGRPRTFFEVRSPNMFSVGQKSLVTEIIRRAGGINCVQTPERFAHLSEEEVIRLAPEAYVIQRGPMNPAPLPLADRPRLRGLPATKSGRAWFVDEMKYSRPGPRNVDAVEELARLLHPEIARKPGAKDTK</sequence>
<gene>
    <name evidence="4" type="ORF">SAMN04488503_2547</name>
</gene>
<protein>
    <submittedName>
        <fullName evidence="4">Iron complex transport system substrate-binding protein</fullName>
    </submittedName>
</protein>
<reference evidence="4 5" key="1">
    <citation type="submission" date="2017-06" db="EMBL/GenBank/DDBJ databases">
        <authorList>
            <person name="Kim H.J."/>
            <person name="Triplett B.A."/>
        </authorList>
    </citation>
    <scope>NUCLEOTIDE SEQUENCE [LARGE SCALE GENOMIC DNA]</scope>
    <source>
        <strain evidence="4 5">DSM 13116</strain>
    </source>
</reference>
<dbReference type="Proteomes" id="UP000198324">
    <property type="component" value="Unassembled WGS sequence"/>
</dbReference>
<dbReference type="NCBIfam" id="NF038402">
    <property type="entry name" value="TroA_like"/>
    <property type="match status" value="1"/>
</dbReference>
<feature type="signal peptide" evidence="2">
    <location>
        <begin position="1"/>
        <end position="18"/>
    </location>
</feature>
<name>A0A239BIA4_9BACT</name>
<keyword evidence="5" id="KW-1185">Reference proteome</keyword>
<dbReference type="Pfam" id="PF01497">
    <property type="entry name" value="Peripla_BP_2"/>
    <property type="match status" value="1"/>
</dbReference>
<dbReference type="PROSITE" id="PS50983">
    <property type="entry name" value="FE_B12_PBP"/>
    <property type="match status" value="1"/>
</dbReference>
<organism evidence="4 5">
    <name type="scientific">Humidesulfovibrio mexicanus</name>
    <dbReference type="NCBI Taxonomy" id="147047"/>
    <lineage>
        <taxon>Bacteria</taxon>
        <taxon>Pseudomonadati</taxon>
        <taxon>Thermodesulfobacteriota</taxon>
        <taxon>Desulfovibrionia</taxon>
        <taxon>Desulfovibrionales</taxon>
        <taxon>Desulfovibrionaceae</taxon>
        <taxon>Humidesulfovibrio</taxon>
    </lineage>
</organism>
<evidence type="ECO:0000259" key="3">
    <source>
        <dbReference type="PROSITE" id="PS50983"/>
    </source>
</evidence>
<feature type="domain" description="Fe/B12 periplasmic-binding" evidence="3">
    <location>
        <begin position="38"/>
        <end position="289"/>
    </location>
</feature>
<accession>A0A239BIA4</accession>
<dbReference type="InterPro" id="IPR054828">
    <property type="entry name" value="Vit_B12_bind_prot"/>
</dbReference>
<evidence type="ECO:0000313" key="4">
    <source>
        <dbReference type="EMBL" id="SNS06773.1"/>
    </source>
</evidence>
<dbReference type="Gene3D" id="3.40.50.1980">
    <property type="entry name" value="Nitrogenase molybdenum iron protein domain"/>
    <property type="match status" value="2"/>
</dbReference>
<dbReference type="AlphaFoldDB" id="A0A239BIA4"/>
<evidence type="ECO:0000256" key="2">
    <source>
        <dbReference type="SAM" id="SignalP"/>
    </source>
</evidence>
<dbReference type="PANTHER" id="PTHR30535:SF4">
    <property type="entry name" value="HEMIN-BINDING PERIPLASMIC PROTEIN HMUT"/>
    <property type="match status" value="1"/>
</dbReference>
<dbReference type="InterPro" id="IPR050902">
    <property type="entry name" value="ABC_Transporter_SBP"/>
</dbReference>
<dbReference type="SUPFAM" id="SSF53807">
    <property type="entry name" value="Helical backbone' metal receptor"/>
    <property type="match status" value="1"/>
</dbReference>